<dbReference type="EMBL" id="JAAGNZ010000001">
    <property type="protein sequence ID" value="NEU65960.1"/>
    <property type="molecule type" value="Genomic_DNA"/>
</dbReference>
<dbReference type="AlphaFoldDB" id="A0A6M0ICH5"/>
<evidence type="ECO:0000313" key="2">
    <source>
        <dbReference type="Proteomes" id="UP000477386"/>
    </source>
</evidence>
<reference evidence="1 2" key="1">
    <citation type="submission" date="2020-02" db="EMBL/GenBank/DDBJ databases">
        <title>Draft genome sequence of two Spirosoma agri KCTC 52727 and Spirosoma terrae KCTC 52035.</title>
        <authorList>
            <person name="Rojas J."/>
            <person name="Ambika Manirajan B."/>
            <person name="Ratering S."/>
            <person name="Suarez C."/>
            <person name="Schnell S."/>
        </authorList>
    </citation>
    <scope>NUCLEOTIDE SEQUENCE [LARGE SCALE GENOMIC DNA]</scope>
    <source>
        <strain evidence="1 2">KCTC 52727</strain>
    </source>
</reference>
<evidence type="ECO:0000313" key="1">
    <source>
        <dbReference type="EMBL" id="NEU65960.1"/>
    </source>
</evidence>
<proteinExistence type="predicted"/>
<accession>A0A6M0ICH5</accession>
<dbReference type="RefSeq" id="WP_164035253.1">
    <property type="nucleotide sequence ID" value="NZ_JAAGNZ010000001.1"/>
</dbReference>
<dbReference type="Proteomes" id="UP000477386">
    <property type="component" value="Unassembled WGS sequence"/>
</dbReference>
<gene>
    <name evidence="1" type="ORF">GK091_03640</name>
</gene>
<sequence length="435" mass="49202">MEISINSTISIPTEIQKSVSDLLCNFSINSANRVSSTDKTIPLISLTTKCKDDQGKTIKLHLTVTEIAHLIQFGFPRSQHMTDYLPNKFKVNSRNSFGYVCWNQSIKAIDGKVDITKISGYVCIRFYGLSYKTSRQMQSIVANDPYTRLTYTYKKGSSLVIIVETGCQDEINEKNYSKKVASHYQSLMPINSALLKISISRGFSVCHNPNVHYNPVSKVITLFDDNEPIVKEIKEMRQPVLEDAPVENTLSLITSTNNQNHDGSSFDDERETASVLSSIFNIYKWHSNHYDTKTSTEILVKPNSNNKELIQISFGRTEGKKRESINFEYDSISKAIIICSNKVGEPNSSKGHREAIDHPEVNVYLVALLETGQIPQGEVQQLLEMKYNRKNRTIRNTITRIIADQSIHKNTSGKSVIVAKRSDGNKHYLYLSQID</sequence>
<keyword evidence="2" id="KW-1185">Reference proteome</keyword>
<protein>
    <submittedName>
        <fullName evidence="1">Uncharacterized protein</fullName>
    </submittedName>
</protein>
<name>A0A6M0ICH5_9BACT</name>
<comment type="caution">
    <text evidence="1">The sequence shown here is derived from an EMBL/GenBank/DDBJ whole genome shotgun (WGS) entry which is preliminary data.</text>
</comment>
<organism evidence="1 2">
    <name type="scientific">Spirosoma agri</name>
    <dbReference type="NCBI Taxonomy" id="1987381"/>
    <lineage>
        <taxon>Bacteria</taxon>
        <taxon>Pseudomonadati</taxon>
        <taxon>Bacteroidota</taxon>
        <taxon>Cytophagia</taxon>
        <taxon>Cytophagales</taxon>
        <taxon>Cytophagaceae</taxon>
        <taxon>Spirosoma</taxon>
    </lineage>
</organism>